<reference evidence="2 3" key="1">
    <citation type="submission" date="2017-06" db="EMBL/GenBank/DDBJ databases">
        <title>Genome sequence of Lactobacillus plantarum subsp. plantarum strain SRCM101258.</title>
        <authorList>
            <person name="Cho S.H."/>
        </authorList>
    </citation>
    <scope>NUCLEOTIDE SEQUENCE [LARGE SCALE GENOMIC DNA]</scope>
    <source>
        <strain evidence="2 3">SRCM101258</strain>
    </source>
</reference>
<feature type="domain" description="ATPase AAA-type core" evidence="1">
    <location>
        <begin position="35"/>
        <end position="295"/>
    </location>
</feature>
<dbReference type="GO" id="GO:0016887">
    <property type="term" value="F:ATP hydrolysis activity"/>
    <property type="evidence" value="ECO:0007669"/>
    <property type="project" value="InterPro"/>
</dbReference>
<evidence type="ECO:0000313" key="2">
    <source>
        <dbReference type="EMBL" id="POD89017.1"/>
    </source>
</evidence>
<evidence type="ECO:0000259" key="1">
    <source>
        <dbReference type="Pfam" id="PF13304"/>
    </source>
</evidence>
<organism evidence="2 3">
    <name type="scientific">Lactiplantibacillus plantarum subsp. plantarum</name>
    <dbReference type="NCBI Taxonomy" id="337330"/>
    <lineage>
        <taxon>Bacteria</taxon>
        <taxon>Bacillati</taxon>
        <taxon>Bacillota</taxon>
        <taxon>Bacilli</taxon>
        <taxon>Lactobacillales</taxon>
        <taxon>Lactobacillaceae</taxon>
        <taxon>Lactiplantibacillus</taxon>
    </lineage>
</organism>
<dbReference type="Pfam" id="PF13304">
    <property type="entry name" value="AAA_21"/>
    <property type="match status" value="1"/>
</dbReference>
<dbReference type="EMBL" id="NKCZ01000049">
    <property type="protein sequence ID" value="POD89017.1"/>
    <property type="molecule type" value="Genomic_DNA"/>
</dbReference>
<dbReference type="Gene3D" id="3.40.50.300">
    <property type="entry name" value="P-loop containing nucleotide triphosphate hydrolases"/>
    <property type="match status" value="1"/>
</dbReference>
<dbReference type="InterPro" id="IPR027417">
    <property type="entry name" value="P-loop_NTPase"/>
</dbReference>
<dbReference type="PANTHER" id="PTHR43581:SF2">
    <property type="entry name" value="EXCINUCLEASE ATPASE SUBUNIT"/>
    <property type="match status" value="1"/>
</dbReference>
<dbReference type="InterPro" id="IPR051396">
    <property type="entry name" value="Bact_Antivir_Def_Nuclease"/>
</dbReference>
<dbReference type="AlphaFoldDB" id="A0A2S3U9S4"/>
<protein>
    <recommendedName>
        <fullName evidence="1">ATPase AAA-type core domain-containing protein</fullName>
    </recommendedName>
</protein>
<dbReference type="InterPro" id="IPR003959">
    <property type="entry name" value="ATPase_AAA_core"/>
</dbReference>
<dbReference type="PANTHER" id="PTHR43581">
    <property type="entry name" value="ATP/GTP PHOSPHATASE"/>
    <property type="match status" value="1"/>
</dbReference>
<proteinExistence type="predicted"/>
<dbReference type="GO" id="GO:0005524">
    <property type="term" value="F:ATP binding"/>
    <property type="evidence" value="ECO:0007669"/>
    <property type="project" value="InterPro"/>
</dbReference>
<evidence type="ECO:0000313" key="3">
    <source>
        <dbReference type="Proteomes" id="UP000236990"/>
    </source>
</evidence>
<dbReference type="Proteomes" id="UP000236990">
    <property type="component" value="Unassembled WGS sequence"/>
</dbReference>
<sequence>MSKIKVLEAGMKLKKIDLKNVGNISDLSLTFNEHMNVICGTNGIGKTTILKSIQSLFAYSSSDIKKKYGTKRGTIFAESVDGHTRIVDIVAVLPNEENKNSTAGDYFPTNIKEVITNPDNRYIDYKKLESVSRYPNRTPAFAGDNRLLKNTVNNTLKDWLANRIMARSGDENLSDSERSNIEKMLETFSVIDPEIEYKSLNYRDLEILLSDHGNEVFFEFESTGFKNIMFIVLGIIEEIEFRFKNMKIEDFDGMILIDEVELHLHPTWQNKIIDILRKMFPNAQFIITTHSPAVLQSLDNQEIIPLYLHNGNVEIKTLNLSKYGLKGWTLEEILSDVMGVGMLKNKVLQNSLDSFSKALDDNNVELAKTEYRKLNEMLHPESELRQILEIQKAGLF</sequence>
<comment type="caution">
    <text evidence="2">The sequence shown here is derived from an EMBL/GenBank/DDBJ whole genome shotgun (WGS) entry which is preliminary data.</text>
</comment>
<accession>A0A2S3U9S4</accession>
<gene>
    <name evidence="2" type="ORF">S101258_00244</name>
</gene>
<name>A0A2S3U9S4_LACPN</name>
<dbReference type="SUPFAM" id="SSF52540">
    <property type="entry name" value="P-loop containing nucleoside triphosphate hydrolases"/>
    <property type="match status" value="1"/>
</dbReference>